<evidence type="ECO:0000313" key="2">
    <source>
        <dbReference type="EMBL" id="MBV2130540.1"/>
    </source>
</evidence>
<evidence type="ECO:0000256" key="1">
    <source>
        <dbReference type="SAM" id="Phobius"/>
    </source>
</evidence>
<dbReference type="PANTHER" id="PTHR38684">
    <property type="entry name" value="PROTEIN AMPE"/>
    <property type="match status" value="1"/>
</dbReference>
<dbReference type="InterPro" id="IPR031347">
    <property type="entry name" value="AmpE"/>
</dbReference>
<feature type="transmembrane region" description="Helical" evidence="1">
    <location>
        <begin position="51"/>
        <end position="68"/>
    </location>
</feature>
<keyword evidence="3" id="KW-1185">Reference proteome</keyword>
<dbReference type="RefSeq" id="WP_217670845.1">
    <property type="nucleotide sequence ID" value="NZ_JAHRID010000008.1"/>
</dbReference>
<reference evidence="2 3" key="1">
    <citation type="submission" date="2021-06" db="EMBL/GenBank/DDBJ databases">
        <title>Rheinheimera indica sp. nov., isolated from deep-sea sediment.</title>
        <authorList>
            <person name="Wang Z."/>
            <person name="Zhang X.-Y."/>
        </authorList>
    </citation>
    <scope>NUCLEOTIDE SEQUENCE [LARGE SCALE GENOMIC DNA]</scope>
    <source>
        <strain evidence="2 3">SM2107</strain>
    </source>
</reference>
<protein>
    <submittedName>
        <fullName evidence="2">Regulatory signaling modulator protein AmpE</fullName>
    </submittedName>
</protein>
<comment type="caution">
    <text evidence="2">The sequence shown here is derived from an EMBL/GenBank/DDBJ whole genome shotgun (WGS) entry which is preliminary data.</text>
</comment>
<keyword evidence="1" id="KW-0472">Membrane</keyword>
<feature type="transmembrane region" description="Helical" evidence="1">
    <location>
        <begin position="75"/>
        <end position="92"/>
    </location>
</feature>
<dbReference type="PANTHER" id="PTHR38684:SF1">
    <property type="entry name" value="PROTEIN AMPE"/>
    <property type="match status" value="1"/>
</dbReference>
<dbReference type="Proteomes" id="UP000704611">
    <property type="component" value="Unassembled WGS sequence"/>
</dbReference>
<dbReference type="InterPro" id="IPR052966">
    <property type="entry name" value="Beta-lactamase_Reg"/>
</dbReference>
<dbReference type="Pfam" id="PF17113">
    <property type="entry name" value="AmpE"/>
    <property type="match status" value="1"/>
</dbReference>
<name>A0ABS6MP77_9GAMM</name>
<feature type="transmembrane region" description="Helical" evidence="1">
    <location>
        <begin position="141"/>
        <end position="163"/>
    </location>
</feature>
<keyword evidence="1" id="KW-1133">Transmembrane helix</keyword>
<organism evidence="2 3">
    <name type="scientific">Arsukibacterium indicum</name>
    <dbReference type="NCBI Taxonomy" id="2848612"/>
    <lineage>
        <taxon>Bacteria</taxon>
        <taxon>Pseudomonadati</taxon>
        <taxon>Pseudomonadota</taxon>
        <taxon>Gammaproteobacteria</taxon>
        <taxon>Chromatiales</taxon>
        <taxon>Chromatiaceae</taxon>
        <taxon>Arsukibacterium</taxon>
    </lineage>
</organism>
<accession>A0ABS6MP77</accession>
<sequence>MTLISMLLALIIERLAVRSDAWQAKRYVRSYLKFSLNTPLAKLARHQLGQYLWLLLPGAVVTLVLCLIDSRLLTLIVNTLVLLVGIGCWHYRQLYKQYLNAQERGDAEAAHLTMEQIRYDSGSSMEQHSYGQTLVWLNFRYYAATAFWFLVLGAFGVITYVLLRELQEPATVAETETAQGSAEDAPAYAELQPDSAGPDAVHYLTFWAQWLPTRLFGIGFALVGYFSRASNTLLAYFMDFSTDNEQVLTEVAVAAEPLEPEQINTVDESSAMVQLGKRNMLFFLALVAVLTLSGWLH</sequence>
<gene>
    <name evidence="2" type="primary">ampE</name>
    <name evidence="2" type="ORF">KQY15_15705</name>
</gene>
<feature type="transmembrane region" description="Helical" evidence="1">
    <location>
        <begin position="279"/>
        <end position="296"/>
    </location>
</feature>
<keyword evidence="1" id="KW-0812">Transmembrane</keyword>
<proteinExistence type="predicted"/>
<dbReference type="EMBL" id="JAHRID010000008">
    <property type="protein sequence ID" value="MBV2130540.1"/>
    <property type="molecule type" value="Genomic_DNA"/>
</dbReference>
<evidence type="ECO:0000313" key="3">
    <source>
        <dbReference type="Proteomes" id="UP000704611"/>
    </source>
</evidence>